<accession>A0A7W7SI24</accession>
<dbReference type="InterPro" id="IPR046187">
    <property type="entry name" value="DUF6215"/>
</dbReference>
<evidence type="ECO:0000313" key="4">
    <source>
        <dbReference type="Proteomes" id="UP000573327"/>
    </source>
</evidence>
<proteinExistence type="predicted"/>
<dbReference type="Proteomes" id="UP000573327">
    <property type="component" value="Unassembled WGS sequence"/>
</dbReference>
<dbReference type="Pfam" id="PF19721">
    <property type="entry name" value="DUF6215"/>
    <property type="match status" value="1"/>
</dbReference>
<organism evidence="3 4">
    <name type="scientific">Kitasatospora gansuensis</name>
    <dbReference type="NCBI Taxonomy" id="258050"/>
    <lineage>
        <taxon>Bacteria</taxon>
        <taxon>Bacillati</taxon>
        <taxon>Actinomycetota</taxon>
        <taxon>Actinomycetes</taxon>
        <taxon>Kitasatosporales</taxon>
        <taxon>Streptomycetaceae</taxon>
        <taxon>Kitasatospora</taxon>
    </lineage>
</organism>
<evidence type="ECO:0000256" key="1">
    <source>
        <dbReference type="SAM" id="MobiDB-lite"/>
    </source>
</evidence>
<keyword evidence="2" id="KW-0812">Transmembrane</keyword>
<keyword evidence="2" id="KW-0472">Membrane</keyword>
<sequence>METDAVPAPVVAGPPDNAPGKGARSAVLQTAAAVALAAAVLGGMWAAGLFRSTTADGKPAACSPPKATDAPEYPALCAALNRPDLPTLLGTPDTPVVIAQSGGGPITLASGTVVYDASAEVQLGSTHVRISDNHDLSVKTATAFGGSQTRPTSLLGHPAATYSDHTLAFDFNLSGKDTTAKPGGIARHLVVAKGADANGGSFEITIWRQDLGSPDDAALFRIAGQVFPTLQGWAPNP</sequence>
<keyword evidence="2" id="KW-1133">Transmembrane helix</keyword>
<gene>
    <name evidence="3" type="ORF">F4556_006418</name>
</gene>
<dbReference type="AlphaFoldDB" id="A0A7W7SI24"/>
<dbReference type="RefSeq" id="WP_184922470.1">
    <property type="nucleotide sequence ID" value="NZ_JACHJR010000001.1"/>
</dbReference>
<feature type="transmembrane region" description="Helical" evidence="2">
    <location>
        <begin position="26"/>
        <end position="50"/>
    </location>
</feature>
<keyword evidence="4" id="KW-1185">Reference proteome</keyword>
<name>A0A7W7SI24_9ACTN</name>
<reference evidence="3 4" key="1">
    <citation type="submission" date="2020-08" db="EMBL/GenBank/DDBJ databases">
        <title>Sequencing the genomes of 1000 actinobacteria strains.</title>
        <authorList>
            <person name="Klenk H.-P."/>
        </authorList>
    </citation>
    <scope>NUCLEOTIDE SEQUENCE [LARGE SCALE GENOMIC DNA]</scope>
    <source>
        <strain evidence="3 4">DSM 44786</strain>
    </source>
</reference>
<dbReference type="EMBL" id="JACHJR010000001">
    <property type="protein sequence ID" value="MBB4950883.1"/>
    <property type="molecule type" value="Genomic_DNA"/>
</dbReference>
<protein>
    <submittedName>
        <fullName evidence="3">Uncharacterized protein</fullName>
    </submittedName>
</protein>
<comment type="caution">
    <text evidence="3">The sequence shown here is derived from an EMBL/GenBank/DDBJ whole genome shotgun (WGS) entry which is preliminary data.</text>
</comment>
<evidence type="ECO:0000256" key="2">
    <source>
        <dbReference type="SAM" id="Phobius"/>
    </source>
</evidence>
<feature type="region of interest" description="Disordered" evidence="1">
    <location>
        <begin position="1"/>
        <end position="21"/>
    </location>
</feature>
<evidence type="ECO:0000313" key="3">
    <source>
        <dbReference type="EMBL" id="MBB4950883.1"/>
    </source>
</evidence>